<keyword evidence="1" id="KW-0472">Membrane</keyword>
<dbReference type="RefSeq" id="XP_045956355.1">
    <property type="nucleotide sequence ID" value="XM_046103317.1"/>
</dbReference>
<evidence type="ECO:0000313" key="2">
    <source>
        <dbReference type="EMBL" id="KAH6652077.1"/>
    </source>
</evidence>
<keyword evidence="3" id="KW-1185">Reference proteome</keyword>
<gene>
    <name evidence="2" type="ORF">BKA67DRAFT_572836</name>
</gene>
<feature type="transmembrane region" description="Helical" evidence="1">
    <location>
        <begin position="6"/>
        <end position="32"/>
    </location>
</feature>
<keyword evidence="1" id="KW-0812">Transmembrane</keyword>
<name>A0A9P8UHF8_9PEZI</name>
<comment type="caution">
    <text evidence="2">The sequence shown here is derived from an EMBL/GenBank/DDBJ whole genome shotgun (WGS) entry which is preliminary data.</text>
</comment>
<reference evidence="2" key="1">
    <citation type="journal article" date="2021" name="Nat. Commun.">
        <title>Genetic determinants of endophytism in the Arabidopsis root mycobiome.</title>
        <authorList>
            <person name="Mesny F."/>
            <person name="Miyauchi S."/>
            <person name="Thiergart T."/>
            <person name="Pickel B."/>
            <person name="Atanasova L."/>
            <person name="Karlsson M."/>
            <person name="Huettel B."/>
            <person name="Barry K.W."/>
            <person name="Haridas S."/>
            <person name="Chen C."/>
            <person name="Bauer D."/>
            <person name="Andreopoulos W."/>
            <person name="Pangilinan J."/>
            <person name="LaButti K."/>
            <person name="Riley R."/>
            <person name="Lipzen A."/>
            <person name="Clum A."/>
            <person name="Drula E."/>
            <person name="Henrissat B."/>
            <person name="Kohler A."/>
            <person name="Grigoriev I.V."/>
            <person name="Martin F.M."/>
            <person name="Hacquard S."/>
        </authorList>
    </citation>
    <scope>NUCLEOTIDE SEQUENCE</scope>
    <source>
        <strain evidence="2">MPI-SDFR-AT-0073</strain>
    </source>
</reference>
<dbReference type="EMBL" id="JAGPXC010000006">
    <property type="protein sequence ID" value="KAH6652077.1"/>
    <property type="molecule type" value="Genomic_DNA"/>
</dbReference>
<sequence>MVVVLAIVVVLIVGVRVLGSLRMTVAIVVVVVMTTTWVSRHLEGRWDLKCQYSA</sequence>
<dbReference type="GeneID" id="70132209"/>
<evidence type="ECO:0000256" key="1">
    <source>
        <dbReference type="SAM" id="Phobius"/>
    </source>
</evidence>
<dbReference type="Proteomes" id="UP000758603">
    <property type="component" value="Unassembled WGS sequence"/>
</dbReference>
<keyword evidence="1" id="KW-1133">Transmembrane helix</keyword>
<protein>
    <submittedName>
        <fullName evidence="2">Uncharacterized protein</fullName>
    </submittedName>
</protein>
<dbReference type="AlphaFoldDB" id="A0A9P8UHF8"/>
<accession>A0A9P8UHF8</accession>
<proteinExistence type="predicted"/>
<organism evidence="2 3">
    <name type="scientific">Truncatella angustata</name>
    <dbReference type="NCBI Taxonomy" id="152316"/>
    <lineage>
        <taxon>Eukaryota</taxon>
        <taxon>Fungi</taxon>
        <taxon>Dikarya</taxon>
        <taxon>Ascomycota</taxon>
        <taxon>Pezizomycotina</taxon>
        <taxon>Sordariomycetes</taxon>
        <taxon>Xylariomycetidae</taxon>
        <taxon>Amphisphaeriales</taxon>
        <taxon>Sporocadaceae</taxon>
        <taxon>Truncatella</taxon>
    </lineage>
</organism>
<evidence type="ECO:0000313" key="3">
    <source>
        <dbReference type="Proteomes" id="UP000758603"/>
    </source>
</evidence>